<gene>
    <name evidence="2" type="ORF">V5O48_012716</name>
</gene>
<comment type="caution">
    <text evidence="2">The sequence shown here is derived from an EMBL/GenBank/DDBJ whole genome shotgun (WGS) entry which is preliminary data.</text>
</comment>
<feature type="transmembrane region" description="Helical" evidence="1">
    <location>
        <begin position="382"/>
        <end position="402"/>
    </location>
</feature>
<reference evidence="2 3" key="1">
    <citation type="submission" date="2024-02" db="EMBL/GenBank/DDBJ databases">
        <title>A draft genome for the cacao thread blight pathogen Marasmius crinis-equi.</title>
        <authorList>
            <person name="Cohen S.P."/>
            <person name="Baruah I.K."/>
            <person name="Amoako-Attah I."/>
            <person name="Bukari Y."/>
            <person name="Meinhardt L.W."/>
            <person name="Bailey B.A."/>
        </authorList>
    </citation>
    <scope>NUCLEOTIDE SEQUENCE [LARGE SCALE GENOMIC DNA]</scope>
    <source>
        <strain evidence="2 3">GH-76</strain>
    </source>
</reference>
<keyword evidence="3" id="KW-1185">Reference proteome</keyword>
<evidence type="ECO:0000313" key="2">
    <source>
        <dbReference type="EMBL" id="KAL0569251.1"/>
    </source>
</evidence>
<dbReference type="Proteomes" id="UP001465976">
    <property type="component" value="Unassembled WGS sequence"/>
</dbReference>
<dbReference type="SUPFAM" id="SSF50978">
    <property type="entry name" value="WD40 repeat-like"/>
    <property type="match status" value="1"/>
</dbReference>
<evidence type="ECO:0008006" key="4">
    <source>
        <dbReference type="Google" id="ProtNLM"/>
    </source>
</evidence>
<evidence type="ECO:0000256" key="1">
    <source>
        <dbReference type="SAM" id="Phobius"/>
    </source>
</evidence>
<keyword evidence="1" id="KW-0472">Membrane</keyword>
<dbReference type="Gene3D" id="2.130.10.10">
    <property type="entry name" value="YVTN repeat-like/Quinoprotein amine dehydrogenase"/>
    <property type="match status" value="2"/>
</dbReference>
<keyword evidence="1" id="KW-0812">Transmembrane</keyword>
<keyword evidence="1" id="KW-1133">Transmembrane helix</keyword>
<dbReference type="InterPro" id="IPR015943">
    <property type="entry name" value="WD40/YVTN_repeat-like_dom_sf"/>
</dbReference>
<name>A0ABR3F220_9AGAR</name>
<dbReference type="SMART" id="SM00320">
    <property type="entry name" value="WD40"/>
    <property type="match status" value="2"/>
</dbReference>
<proteinExistence type="predicted"/>
<dbReference type="InterPro" id="IPR001680">
    <property type="entry name" value="WD40_rpt"/>
</dbReference>
<sequence>MSTSLSKNSNFEPFATLQGARDAVLSVQFSSQAKFISATGFNGVNVWSLDTLLPVAIPRKGSLPTKSRYIYPASAWVFFENDYRHVLLLGSLEGEIVAWDWNDKREVFEPTRPHVSTGKSQITSIDVFQPSFGGRARVAVGHESCQVSVWKLPPEGAFIMIFNIDLGFIPRTVIFDCLTNRVFAFAMTGSRVIQLSSKSGKVTWSNDAVPATIGFAALHQASEQIALSTARDLRTFRFPTCQHLQTLESSPPVVRFPKQIAFTPQGDCLIAGTDSGRAVVYEAKSGKAIQSLDYPKGGLVQTVTTCGWGESCYVAIAGSASQQTSEVIIWHKKVKPSTSSMRSEGDSASRVDEGDVLDTDSRLKAAVHTSQASGLPSKISRILGFIVLACAIGLASLCVMGFSRDPKVQMRTIVLQGRTYPSQNSMFGPSSRIGN</sequence>
<dbReference type="EMBL" id="JBAHYK010001158">
    <property type="protein sequence ID" value="KAL0569251.1"/>
    <property type="molecule type" value="Genomic_DNA"/>
</dbReference>
<protein>
    <recommendedName>
        <fullName evidence="4">WD40 repeat-like protein</fullName>
    </recommendedName>
</protein>
<evidence type="ECO:0000313" key="3">
    <source>
        <dbReference type="Proteomes" id="UP001465976"/>
    </source>
</evidence>
<organism evidence="2 3">
    <name type="scientific">Marasmius crinis-equi</name>
    <dbReference type="NCBI Taxonomy" id="585013"/>
    <lineage>
        <taxon>Eukaryota</taxon>
        <taxon>Fungi</taxon>
        <taxon>Dikarya</taxon>
        <taxon>Basidiomycota</taxon>
        <taxon>Agaricomycotina</taxon>
        <taxon>Agaricomycetes</taxon>
        <taxon>Agaricomycetidae</taxon>
        <taxon>Agaricales</taxon>
        <taxon>Marasmiineae</taxon>
        <taxon>Marasmiaceae</taxon>
        <taxon>Marasmius</taxon>
    </lineage>
</organism>
<dbReference type="InterPro" id="IPR036322">
    <property type="entry name" value="WD40_repeat_dom_sf"/>
</dbReference>
<accession>A0ABR3F220</accession>